<feature type="repeat" description="TPR" evidence="1">
    <location>
        <begin position="67"/>
        <end position="100"/>
    </location>
</feature>
<keyword evidence="3" id="KW-0472">Membrane</keyword>
<name>C0C6E8_9FIRM</name>
<feature type="domain" description="Zinc-ribbon" evidence="4">
    <location>
        <begin position="3"/>
        <end position="24"/>
    </location>
</feature>
<reference evidence="5" key="1">
    <citation type="submission" date="2009-02" db="EMBL/GenBank/DDBJ databases">
        <authorList>
            <person name="Fulton L."/>
            <person name="Clifton S."/>
            <person name="Fulton B."/>
            <person name="Xu J."/>
            <person name="Minx P."/>
            <person name="Pepin K.H."/>
            <person name="Johnson M."/>
            <person name="Bhonagiri V."/>
            <person name="Nash W.E."/>
            <person name="Mardis E.R."/>
            <person name="Wilson R.K."/>
        </authorList>
    </citation>
    <scope>NUCLEOTIDE SEQUENCE [LARGE SCALE GENOMIC DNA]</scope>
    <source>
        <strain evidence="5">DSM 15053</strain>
    </source>
</reference>
<evidence type="ECO:0000256" key="2">
    <source>
        <dbReference type="SAM" id="Coils"/>
    </source>
</evidence>
<evidence type="ECO:0000259" key="4">
    <source>
        <dbReference type="Pfam" id="PF13240"/>
    </source>
</evidence>
<accession>C0C6E8</accession>
<feature type="transmembrane region" description="Helical" evidence="3">
    <location>
        <begin position="41"/>
        <end position="61"/>
    </location>
</feature>
<organism evidence="5 6">
    <name type="scientific">[Clostridium] hylemonae DSM 15053</name>
    <dbReference type="NCBI Taxonomy" id="553973"/>
    <lineage>
        <taxon>Bacteria</taxon>
        <taxon>Bacillati</taxon>
        <taxon>Bacillota</taxon>
        <taxon>Clostridia</taxon>
        <taxon>Lachnospirales</taxon>
        <taxon>Lachnospiraceae</taxon>
    </lineage>
</organism>
<dbReference type="HOGENOM" id="CLU_820629_0_0_9"/>
<sequence>MICKECNTENPQGAKFCLKCGKELEQEQIQNVYKKKTRKTLYISIITLVICITALMGFKVYSDTKNYNAAIKRAERFYASGKYDDAVREYEKAMDILPENGKAYTGLAYLYRDLGEFSNSYNILETANEEGIKTEQEVEELKEYEEKYNFLMNMSDNIYSGRYQEVYDTLESVTADEYGQLYMQNGKIVEKIEDGPGIIFNVADGIYVGDIMDGFRNGNGIQIGYYNESYYYADGLWEEDMVNGECTLYYDNYGGEQANEMYVVGNYTNNLMDGEMEMRWRKKGEEDYSSGTARAVAGEFKSLGKTDDDKLIYVRGDSTYWSTSASGLKDNGVPFLPE</sequence>
<dbReference type="InterPro" id="IPR019734">
    <property type="entry name" value="TPR_rpt"/>
</dbReference>
<dbReference type="STRING" id="553973.CLOHYLEM_07685"/>
<dbReference type="SUPFAM" id="SSF48452">
    <property type="entry name" value="TPR-like"/>
    <property type="match status" value="1"/>
</dbReference>
<dbReference type="InterPro" id="IPR011990">
    <property type="entry name" value="TPR-like_helical_dom_sf"/>
</dbReference>
<dbReference type="InterPro" id="IPR026870">
    <property type="entry name" value="Zinc_ribbon_dom"/>
</dbReference>
<reference evidence="5" key="2">
    <citation type="submission" date="2013-06" db="EMBL/GenBank/DDBJ databases">
        <title>Draft genome sequence of Clostridium hylemonae (DSM 15053).</title>
        <authorList>
            <person name="Sudarsanam P."/>
            <person name="Ley R."/>
            <person name="Guruge J."/>
            <person name="Turnbaugh P.J."/>
            <person name="Mahowald M."/>
            <person name="Liep D."/>
            <person name="Gordon J."/>
        </authorList>
    </citation>
    <scope>NUCLEOTIDE SEQUENCE</scope>
    <source>
        <strain evidence="5">DSM 15053</strain>
    </source>
</reference>
<dbReference type="AlphaFoldDB" id="C0C6E8"/>
<proteinExistence type="predicted"/>
<dbReference type="Proteomes" id="UP000004893">
    <property type="component" value="Unassembled WGS sequence"/>
</dbReference>
<dbReference type="RefSeq" id="WP_006445026.1">
    <property type="nucleotide sequence ID" value="NZ_GG657761.1"/>
</dbReference>
<feature type="coiled-coil region" evidence="2">
    <location>
        <begin position="124"/>
        <end position="154"/>
    </location>
</feature>
<dbReference type="Pfam" id="PF14559">
    <property type="entry name" value="TPR_19"/>
    <property type="match status" value="1"/>
</dbReference>
<evidence type="ECO:0000256" key="3">
    <source>
        <dbReference type="SAM" id="Phobius"/>
    </source>
</evidence>
<evidence type="ECO:0000313" key="5">
    <source>
        <dbReference type="EMBL" id="EEG72283.1"/>
    </source>
</evidence>
<dbReference type="EMBL" id="ABYI02000042">
    <property type="protein sequence ID" value="EEG72283.1"/>
    <property type="molecule type" value="Genomic_DNA"/>
</dbReference>
<dbReference type="Gene3D" id="1.25.40.10">
    <property type="entry name" value="Tetratricopeptide repeat domain"/>
    <property type="match status" value="1"/>
</dbReference>
<keyword evidence="1" id="KW-0802">TPR repeat</keyword>
<keyword evidence="6" id="KW-1185">Reference proteome</keyword>
<dbReference type="PROSITE" id="PS50005">
    <property type="entry name" value="TPR"/>
    <property type="match status" value="1"/>
</dbReference>
<keyword evidence="3" id="KW-1133">Transmembrane helix</keyword>
<evidence type="ECO:0000256" key="1">
    <source>
        <dbReference type="PROSITE-ProRule" id="PRU00339"/>
    </source>
</evidence>
<keyword evidence="3" id="KW-0812">Transmembrane</keyword>
<gene>
    <name evidence="5" type="ORF">CLOHYLEM_07685</name>
</gene>
<dbReference type="Pfam" id="PF13240">
    <property type="entry name" value="Zn_Ribbon_1"/>
    <property type="match status" value="1"/>
</dbReference>
<comment type="caution">
    <text evidence="5">The sequence shown here is derived from an EMBL/GenBank/DDBJ whole genome shotgun (WGS) entry which is preliminary data.</text>
</comment>
<evidence type="ECO:0000313" key="6">
    <source>
        <dbReference type="Proteomes" id="UP000004893"/>
    </source>
</evidence>
<keyword evidence="2" id="KW-0175">Coiled coil</keyword>
<protein>
    <submittedName>
        <fullName evidence="5">Tetratricopeptide repeat protein</fullName>
    </submittedName>
</protein>